<dbReference type="RefSeq" id="WP_013668320.1">
    <property type="nucleotide sequence ID" value="NZ_JBHLWO010000002.1"/>
</dbReference>
<reference evidence="2 3" key="1">
    <citation type="submission" date="2024-09" db="EMBL/GenBank/DDBJ databases">
        <authorList>
            <person name="Sun Q."/>
            <person name="Mori K."/>
        </authorList>
    </citation>
    <scope>NUCLEOTIDE SEQUENCE [LARGE SCALE GENOMIC DNA]</scope>
    <source>
        <strain evidence="2 3">CCM 7765</strain>
    </source>
</reference>
<evidence type="ECO:0000313" key="2">
    <source>
        <dbReference type="EMBL" id="MFC0320924.1"/>
    </source>
</evidence>
<gene>
    <name evidence="2" type="ORF">ACFFI0_21545</name>
</gene>
<keyword evidence="1" id="KW-0472">Membrane</keyword>
<keyword evidence="1" id="KW-1133">Transmembrane helix</keyword>
<keyword evidence="1" id="KW-0812">Transmembrane</keyword>
<dbReference type="Proteomes" id="UP001589774">
    <property type="component" value="Unassembled WGS sequence"/>
</dbReference>
<feature type="transmembrane region" description="Helical" evidence="1">
    <location>
        <begin position="160"/>
        <end position="178"/>
    </location>
</feature>
<feature type="transmembrane region" description="Helical" evidence="1">
    <location>
        <begin position="39"/>
        <end position="63"/>
    </location>
</feature>
<dbReference type="SUPFAM" id="SSF103473">
    <property type="entry name" value="MFS general substrate transporter"/>
    <property type="match status" value="1"/>
</dbReference>
<dbReference type="EMBL" id="JBHLWO010000002">
    <property type="protein sequence ID" value="MFC0320924.1"/>
    <property type="molecule type" value="Genomic_DNA"/>
</dbReference>
<accession>A0ABV6HQR2</accession>
<proteinExistence type="predicted"/>
<organism evidence="2 3">
    <name type="scientific">Olivibacter oleidegradans</name>
    <dbReference type="NCBI Taxonomy" id="760123"/>
    <lineage>
        <taxon>Bacteria</taxon>
        <taxon>Pseudomonadati</taxon>
        <taxon>Bacteroidota</taxon>
        <taxon>Sphingobacteriia</taxon>
        <taxon>Sphingobacteriales</taxon>
        <taxon>Sphingobacteriaceae</taxon>
        <taxon>Olivibacter</taxon>
    </lineage>
</organism>
<feature type="transmembrane region" description="Helical" evidence="1">
    <location>
        <begin position="75"/>
        <end position="100"/>
    </location>
</feature>
<dbReference type="Pfam" id="PF13858">
    <property type="entry name" value="DUF4199"/>
    <property type="match status" value="1"/>
</dbReference>
<evidence type="ECO:0000256" key="1">
    <source>
        <dbReference type="SAM" id="Phobius"/>
    </source>
</evidence>
<protein>
    <submittedName>
        <fullName evidence="2">DUF4199 domain-containing protein</fullName>
    </submittedName>
</protein>
<dbReference type="InterPro" id="IPR025250">
    <property type="entry name" value="DUF4199"/>
</dbReference>
<evidence type="ECO:0000313" key="3">
    <source>
        <dbReference type="Proteomes" id="UP001589774"/>
    </source>
</evidence>
<feature type="transmembrane region" description="Helical" evidence="1">
    <location>
        <begin position="12"/>
        <end position="33"/>
    </location>
</feature>
<comment type="caution">
    <text evidence="2">The sequence shown here is derived from an EMBL/GenBank/DDBJ whole genome shotgun (WGS) entry which is preliminary data.</text>
</comment>
<keyword evidence="3" id="KW-1185">Reference proteome</keyword>
<name>A0ABV6HQR2_9SPHI</name>
<sequence length="194" mass="21862">MENNSLLRKEGAKLGIVVGILMIVLTIIPMYYYASSSSFWMVIIGPVITGFFLPLVLAILFTFRLRGTIGGYWSFKQAVIGVFSMLLVASFISSVSGFVFEKYIEPDMRERYMRNIANNSIEYMEKSGADAEQIDTQLEKIDEQIEKAGEVNIVNTLRGFAISTIVVFVIALIFGALFKKERPIFQTISEEPQE</sequence>
<dbReference type="InterPro" id="IPR036259">
    <property type="entry name" value="MFS_trans_sf"/>
</dbReference>